<dbReference type="Proteomes" id="UP000276215">
    <property type="component" value="Unassembled WGS sequence"/>
</dbReference>
<proteinExistence type="predicted"/>
<name>A0A3N4IZH6_9PEZI</name>
<evidence type="ECO:0000313" key="1">
    <source>
        <dbReference type="EMBL" id="RPA91409.1"/>
    </source>
</evidence>
<dbReference type="OrthoDB" id="428577at2759"/>
<sequence>MPLGSGYSVEQQVIGKEDIGGIQMEISPVYNNQFKVSAQRIYNYLPMNTGNDYRSPPPAISWNNHDTPNMMGCTEGVKIFIKDYRHGDNTRGFPSQGIYYDLPVGVARDNSSMGSTFDSPFVRPATLRDLLDLSTRERSLQKPLCVVTITVLSIFVEQDGSLECAAAEYFRGAMFPVCDDMAVGTGLRESELKEVSLYEHGV</sequence>
<protein>
    <submittedName>
        <fullName evidence="1">Uncharacterized protein</fullName>
    </submittedName>
</protein>
<dbReference type="STRING" id="1336337.A0A3N4IZH6"/>
<evidence type="ECO:0000313" key="2">
    <source>
        <dbReference type="Proteomes" id="UP000276215"/>
    </source>
</evidence>
<organism evidence="1 2">
    <name type="scientific">Choiromyces venosus 120613-1</name>
    <dbReference type="NCBI Taxonomy" id="1336337"/>
    <lineage>
        <taxon>Eukaryota</taxon>
        <taxon>Fungi</taxon>
        <taxon>Dikarya</taxon>
        <taxon>Ascomycota</taxon>
        <taxon>Pezizomycotina</taxon>
        <taxon>Pezizomycetes</taxon>
        <taxon>Pezizales</taxon>
        <taxon>Tuberaceae</taxon>
        <taxon>Choiromyces</taxon>
    </lineage>
</organism>
<dbReference type="EMBL" id="ML120498">
    <property type="protein sequence ID" value="RPA91409.1"/>
    <property type="molecule type" value="Genomic_DNA"/>
</dbReference>
<gene>
    <name evidence="1" type="ORF">L873DRAFT_1794919</name>
</gene>
<accession>A0A3N4IZH6</accession>
<reference evidence="1 2" key="1">
    <citation type="journal article" date="2018" name="Nat. Ecol. Evol.">
        <title>Pezizomycetes genomes reveal the molecular basis of ectomycorrhizal truffle lifestyle.</title>
        <authorList>
            <person name="Murat C."/>
            <person name="Payen T."/>
            <person name="Noel B."/>
            <person name="Kuo A."/>
            <person name="Morin E."/>
            <person name="Chen J."/>
            <person name="Kohler A."/>
            <person name="Krizsan K."/>
            <person name="Balestrini R."/>
            <person name="Da Silva C."/>
            <person name="Montanini B."/>
            <person name="Hainaut M."/>
            <person name="Levati E."/>
            <person name="Barry K.W."/>
            <person name="Belfiori B."/>
            <person name="Cichocki N."/>
            <person name="Clum A."/>
            <person name="Dockter R.B."/>
            <person name="Fauchery L."/>
            <person name="Guy J."/>
            <person name="Iotti M."/>
            <person name="Le Tacon F."/>
            <person name="Lindquist E.A."/>
            <person name="Lipzen A."/>
            <person name="Malagnac F."/>
            <person name="Mello A."/>
            <person name="Molinier V."/>
            <person name="Miyauchi S."/>
            <person name="Poulain J."/>
            <person name="Riccioni C."/>
            <person name="Rubini A."/>
            <person name="Sitrit Y."/>
            <person name="Splivallo R."/>
            <person name="Traeger S."/>
            <person name="Wang M."/>
            <person name="Zifcakova L."/>
            <person name="Wipf D."/>
            <person name="Zambonelli A."/>
            <person name="Paolocci F."/>
            <person name="Nowrousian M."/>
            <person name="Ottonello S."/>
            <person name="Baldrian P."/>
            <person name="Spatafora J.W."/>
            <person name="Henrissat B."/>
            <person name="Nagy L.G."/>
            <person name="Aury J.M."/>
            <person name="Wincker P."/>
            <person name="Grigoriev I.V."/>
            <person name="Bonfante P."/>
            <person name="Martin F.M."/>
        </authorList>
    </citation>
    <scope>NUCLEOTIDE SEQUENCE [LARGE SCALE GENOMIC DNA]</scope>
    <source>
        <strain evidence="1 2">120613-1</strain>
    </source>
</reference>
<keyword evidence="2" id="KW-1185">Reference proteome</keyword>
<dbReference type="AlphaFoldDB" id="A0A3N4IZH6"/>